<sequence>MKPLKVNEESHLFFPSNGKPDSERSVVASQVIQALKERDGVLSLSSKKMTVTVNKVPVADLLYQIAKDARLNIEIAEDVSGEITLNLNNQTIGTVFGAIADSAGLRYEQRNNLIKVEKDTPYLLDYAIDYLNISRTTKAEVNISTSLGNGLATDALQGNRSNTILTNATESHFWQSLTDNINAILKEKEKLIVVGKSVSTKDAGEANTNSNSVTKVSIEGAQNAIPSNQEVAINEREVNVISNPDGGVISVRATAKQHQKIARFLDRVLNHAGRQVLIEATIAEVMLSDEFQSGVDWSRMISNRDGFSVGQQLTGNRLGTSPVTAITYQNQDSALFSGTFSATLKMLESFGKTKVLSSPKIMAMNSQTALLKVVDEKVYFTVTLDESKNEKGDVTDRKYTSALHTVPVGVVMSVLPQISNDDQVMLNIRPTISRITGYKQDPVPQLMNASFQNLVPEIQVRELESILKVPDGQVVVLGGLMQDEIQKTRDGVPILNRIPLVGDLFAYQDQKVVKSELVIFLRPVIIKNNRFQQITNAHHAVLPTAEFLTSALIDEPQVVLSTHSQHFE</sequence>
<comment type="caution">
    <text evidence="3">The sequence shown here is derived from an EMBL/GenBank/DDBJ whole genome shotgun (WGS) entry which is preliminary data.</text>
</comment>
<evidence type="ECO:0000256" key="1">
    <source>
        <dbReference type="RuleBase" id="RU004003"/>
    </source>
</evidence>
<dbReference type="EMBL" id="JAJBZT010000004">
    <property type="protein sequence ID" value="MCB6183679.1"/>
    <property type="molecule type" value="Genomic_DNA"/>
</dbReference>
<dbReference type="RefSeq" id="WP_227180457.1">
    <property type="nucleotide sequence ID" value="NZ_JAJBZT010000004.1"/>
</dbReference>
<keyword evidence="4" id="KW-1185">Reference proteome</keyword>
<dbReference type="PANTHER" id="PTHR30332">
    <property type="entry name" value="PROBABLE GENERAL SECRETION PATHWAY PROTEIN D"/>
    <property type="match status" value="1"/>
</dbReference>
<name>A0ABS8D669_9NEIS</name>
<accession>A0ABS8D669</accession>
<gene>
    <name evidence="3" type="primary">mshL</name>
    <name evidence="3" type="ORF">LIN78_08965</name>
</gene>
<dbReference type="NCBIfam" id="TIGR02519">
    <property type="entry name" value="pilus_MshL"/>
    <property type="match status" value="1"/>
</dbReference>
<reference evidence="3" key="1">
    <citation type="submission" date="2021-10" db="EMBL/GenBank/DDBJ databases">
        <title>The complete genome sequence of Leeia sp. TBRC 13508.</title>
        <authorList>
            <person name="Charoenyingcharoen P."/>
            <person name="Yukphan P."/>
        </authorList>
    </citation>
    <scope>NUCLEOTIDE SEQUENCE</scope>
    <source>
        <strain evidence="3">TBRC 13508</strain>
    </source>
</reference>
<dbReference type="Gene3D" id="3.30.1370.130">
    <property type="match status" value="1"/>
</dbReference>
<evidence type="ECO:0000259" key="2">
    <source>
        <dbReference type="Pfam" id="PF00263"/>
    </source>
</evidence>
<comment type="similarity">
    <text evidence="1">Belongs to the bacterial secretin family.</text>
</comment>
<dbReference type="InterPro" id="IPR013358">
    <property type="entry name" value="Pilus_biogenesis_MshL"/>
</dbReference>
<dbReference type="PRINTS" id="PR00811">
    <property type="entry name" value="BCTERIALGSPD"/>
</dbReference>
<proteinExistence type="inferred from homology"/>
<dbReference type="InterPro" id="IPR001775">
    <property type="entry name" value="GspD/PilQ"/>
</dbReference>
<evidence type="ECO:0000313" key="4">
    <source>
        <dbReference type="Proteomes" id="UP001165395"/>
    </source>
</evidence>
<dbReference type="InterPro" id="IPR004846">
    <property type="entry name" value="T2SS/T3SS_dom"/>
</dbReference>
<organism evidence="3 4">
    <name type="scientific">Leeia speluncae</name>
    <dbReference type="NCBI Taxonomy" id="2884804"/>
    <lineage>
        <taxon>Bacteria</taxon>
        <taxon>Pseudomonadati</taxon>
        <taxon>Pseudomonadota</taxon>
        <taxon>Betaproteobacteria</taxon>
        <taxon>Neisseriales</taxon>
        <taxon>Leeiaceae</taxon>
        <taxon>Leeia</taxon>
    </lineage>
</organism>
<dbReference type="InterPro" id="IPR050810">
    <property type="entry name" value="Bact_Secretion_Sys_Channel"/>
</dbReference>
<feature type="domain" description="Type II/III secretion system secretin-like" evidence="2">
    <location>
        <begin position="347"/>
        <end position="527"/>
    </location>
</feature>
<dbReference type="PANTHER" id="PTHR30332:SF17">
    <property type="entry name" value="TYPE IV PILIATION SYSTEM PROTEIN DR_0774-RELATED"/>
    <property type="match status" value="1"/>
</dbReference>
<dbReference type="Proteomes" id="UP001165395">
    <property type="component" value="Unassembled WGS sequence"/>
</dbReference>
<dbReference type="Pfam" id="PF00263">
    <property type="entry name" value="Secretin"/>
    <property type="match status" value="1"/>
</dbReference>
<evidence type="ECO:0000313" key="3">
    <source>
        <dbReference type="EMBL" id="MCB6183679.1"/>
    </source>
</evidence>
<protein>
    <submittedName>
        <fullName evidence="3">Pilus (MSHA type) biogenesis protein MshL</fullName>
    </submittedName>
</protein>